<evidence type="ECO:0000259" key="4">
    <source>
        <dbReference type="Pfam" id="PF13607"/>
    </source>
</evidence>
<evidence type="ECO:0000313" key="5">
    <source>
        <dbReference type="EMBL" id="KPV48045.1"/>
    </source>
</evidence>
<dbReference type="PANTHER" id="PTHR43334">
    <property type="entry name" value="ACETATE--COA LIGASE [ADP-FORMING]"/>
    <property type="match status" value="1"/>
</dbReference>
<keyword evidence="6" id="KW-1185">Reference proteome</keyword>
<dbReference type="SUPFAM" id="SSF52210">
    <property type="entry name" value="Succinyl-CoA synthetase domains"/>
    <property type="match status" value="2"/>
</dbReference>
<proteinExistence type="predicted"/>
<dbReference type="PATRIC" id="fig|186479.3.peg.6211"/>
<feature type="domain" description="Succinyl-CoA synthetase-like flavodoxin" evidence="4">
    <location>
        <begin position="68"/>
        <end position="205"/>
    </location>
</feature>
<dbReference type="Gene3D" id="3.40.50.261">
    <property type="entry name" value="Succinyl-CoA synthetase domains"/>
    <property type="match status" value="2"/>
</dbReference>
<accession>A0A0N8PQT8</accession>
<keyword evidence="1" id="KW-0436">Ligase</keyword>
<dbReference type="SUPFAM" id="SSF51735">
    <property type="entry name" value="NAD(P)-binding Rossmann-fold domains"/>
    <property type="match status" value="1"/>
</dbReference>
<feature type="non-terminal residue" evidence="5">
    <location>
        <position position="1"/>
    </location>
</feature>
<keyword evidence="2" id="KW-0547">Nucleotide-binding</keyword>
<protein>
    <submittedName>
        <fullName evidence="5">Acetyl CoA synthetase subunit alpha</fullName>
    </submittedName>
</protein>
<organism evidence="5 6">
    <name type="scientific">Kouleothrix aurantiaca</name>
    <dbReference type="NCBI Taxonomy" id="186479"/>
    <lineage>
        <taxon>Bacteria</taxon>
        <taxon>Bacillati</taxon>
        <taxon>Chloroflexota</taxon>
        <taxon>Chloroflexia</taxon>
        <taxon>Chloroflexales</taxon>
        <taxon>Roseiflexineae</taxon>
        <taxon>Roseiflexaceae</taxon>
        <taxon>Kouleothrix</taxon>
    </lineage>
</organism>
<dbReference type="Gene3D" id="3.40.50.720">
    <property type="entry name" value="NAD(P)-binding Rossmann-like Domain"/>
    <property type="match status" value="1"/>
</dbReference>
<keyword evidence="3" id="KW-0067">ATP-binding</keyword>
<evidence type="ECO:0000256" key="2">
    <source>
        <dbReference type="ARBA" id="ARBA00022741"/>
    </source>
</evidence>
<dbReference type="InterPro" id="IPR036291">
    <property type="entry name" value="NAD(P)-bd_dom_sf"/>
</dbReference>
<dbReference type="GO" id="GO:0016874">
    <property type="term" value="F:ligase activity"/>
    <property type="evidence" value="ECO:0007669"/>
    <property type="project" value="UniProtKB-KW"/>
</dbReference>
<dbReference type="InterPro" id="IPR016102">
    <property type="entry name" value="Succinyl-CoA_synth-like"/>
</dbReference>
<evidence type="ECO:0000256" key="3">
    <source>
        <dbReference type="ARBA" id="ARBA00022840"/>
    </source>
</evidence>
<dbReference type="InterPro" id="IPR032875">
    <property type="entry name" value="Succ_CoA_lig_flav_dom"/>
</dbReference>
<evidence type="ECO:0000256" key="1">
    <source>
        <dbReference type="ARBA" id="ARBA00022598"/>
    </source>
</evidence>
<dbReference type="EMBL" id="LJCR01002997">
    <property type="protein sequence ID" value="KPV48045.1"/>
    <property type="molecule type" value="Genomic_DNA"/>
</dbReference>
<reference evidence="5 6" key="1">
    <citation type="submission" date="2015-09" db="EMBL/GenBank/DDBJ databases">
        <title>Draft genome sequence of Kouleothrix aurantiaca JCM 19913.</title>
        <authorList>
            <person name="Hemp J."/>
        </authorList>
    </citation>
    <scope>NUCLEOTIDE SEQUENCE [LARGE SCALE GENOMIC DNA]</scope>
    <source>
        <strain evidence="5 6">COM-B</strain>
    </source>
</reference>
<comment type="caution">
    <text evidence="5">The sequence shown here is derived from an EMBL/GenBank/DDBJ whole genome shotgun (WGS) entry which is preliminary data.</text>
</comment>
<dbReference type="PANTHER" id="PTHR43334:SF1">
    <property type="entry name" value="3-HYDROXYPROPIONATE--COA LIGASE [ADP-FORMING]"/>
    <property type="match status" value="1"/>
</dbReference>
<dbReference type="AlphaFoldDB" id="A0A0N8PQT8"/>
<name>A0A0N8PQT8_9CHLR</name>
<feature type="non-terminal residue" evidence="5">
    <location>
        <position position="252"/>
    </location>
</feature>
<dbReference type="GO" id="GO:0005524">
    <property type="term" value="F:ATP binding"/>
    <property type="evidence" value="ECO:0007669"/>
    <property type="project" value="UniProtKB-KW"/>
</dbReference>
<sequence>ECIAAGVGAAIIISAGFRETGPEGAALEQRVLAQARQGNLRIIGPNCLGVMRPTTGLNASLATGIARPGNVAFISQSGTLGAAILDWSMREHFGFSAFISVGSMLDVGWGDLIDYLGNDPHTKSILLYMESIGDVRAFMSAAREVALSKPIIVLKGGRTAATAQAAASHTGSLIGSDEVLHAALRRCGVVRVNSIADLFNMAEVLAKQPRPAGPRLTIVTNAGGPGVLAADELLANGGELAPLSDDTVAALN</sequence>
<gene>
    <name evidence="5" type="ORF">SE17_40180</name>
</gene>
<dbReference type="Proteomes" id="UP000050509">
    <property type="component" value="Unassembled WGS sequence"/>
</dbReference>
<dbReference type="Pfam" id="PF13607">
    <property type="entry name" value="Succ_CoA_lig"/>
    <property type="match status" value="1"/>
</dbReference>
<dbReference type="InterPro" id="IPR051538">
    <property type="entry name" value="Acyl-CoA_Synth/Transferase"/>
</dbReference>
<evidence type="ECO:0000313" key="6">
    <source>
        <dbReference type="Proteomes" id="UP000050509"/>
    </source>
</evidence>